<dbReference type="InterPro" id="IPR003343">
    <property type="entry name" value="Big_2"/>
</dbReference>
<reference evidence="2" key="2">
    <citation type="submission" date="2023-10" db="EMBL/GenBank/DDBJ databases">
        <title>Analysis of Resistance Genes of Carbapenem-resistant Providencia rettgeri.</title>
        <authorList>
            <person name="Liu M."/>
        </authorList>
    </citation>
    <scope>NUCLEOTIDE SEQUENCE</scope>
    <source>
        <strain evidence="2">QITACRE101</strain>
    </source>
</reference>
<evidence type="ECO:0000259" key="1">
    <source>
        <dbReference type="SMART" id="SM00635"/>
    </source>
</evidence>
<dbReference type="Gene3D" id="2.60.40.1080">
    <property type="match status" value="1"/>
</dbReference>
<sequence>MPVSELTIDKPIATGVVGEVILLNLTLTPANASNQNATWKSSDTAKATVNTAGKVTLKAAGKVTITATVDDVTVNSVITINEKANNG</sequence>
<dbReference type="InterPro" id="IPR008964">
    <property type="entry name" value="Invasin/intimin_cell_adhesion"/>
</dbReference>
<reference evidence="2" key="1">
    <citation type="submission" date="2023-04" db="EMBL/GenBank/DDBJ databases">
        <authorList>
            <person name="Li W."/>
        </authorList>
    </citation>
    <scope>NUCLEOTIDE SEQUENCE</scope>
    <source>
        <strain evidence="2">QITACRE101</strain>
    </source>
</reference>
<proteinExistence type="predicted"/>
<dbReference type="Proteomes" id="UP001162044">
    <property type="component" value="Unassembled WGS sequence"/>
</dbReference>
<comment type="caution">
    <text evidence="2">The sequence shown here is derived from an EMBL/GenBank/DDBJ whole genome shotgun (WGS) entry which is preliminary data.</text>
</comment>
<dbReference type="Pfam" id="PF02368">
    <property type="entry name" value="Big_2"/>
    <property type="match status" value="1"/>
</dbReference>
<evidence type="ECO:0000313" key="2">
    <source>
        <dbReference type="EMBL" id="MDH2304786.1"/>
    </source>
</evidence>
<feature type="domain" description="BIG2" evidence="1">
    <location>
        <begin position="2"/>
        <end position="79"/>
    </location>
</feature>
<dbReference type="EMBL" id="JARVQW010000001">
    <property type="protein sequence ID" value="MDH2304786.1"/>
    <property type="molecule type" value="Genomic_DNA"/>
</dbReference>
<accession>A0AB35LAZ7</accession>
<organism evidence="2 3">
    <name type="scientific">Providencia rettgeri</name>
    <dbReference type="NCBI Taxonomy" id="587"/>
    <lineage>
        <taxon>Bacteria</taxon>
        <taxon>Pseudomonadati</taxon>
        <taxon>Pseudomonadota</taxon>
        <taxon>Gammaproteobacteria</taxon>
        <taxon>Enterobacterales</taxon>
        <taxon>Morganellaceae</taxon>
        <taxon>Providencia</taxon>
    </lineage>
</organism>
<dbReference type="RefSeq" id="WP_164529337.1">
    <property type="nucleotide sequence ID" value="NZ_JARVQW010000001.1"/>
</dbReference>
<dbReference type="SMART" id="SM00635">
    <property type="entry name" value="BID_2"/>
    <property type="match status" value="1"/>
</dbReference>
<name>A0AB35LAZ7_PRORE</name>
<evidence type="ECO:0000313" key="3">
    <source>
        <dbReference type="Proteomes" id="UP001162044"/>
    </source>
</evidence>
<protein>
    <submittedName>
        <fullName evidence="2">Ig-like domain-containing protein</fullName>
    </submittedName>
</protein>
<gene>
    <name evidence="2" type="ORF">QDQ51_05050</name>
</gene>
<dbReference type="SUPFAM" id="SSF49373">
    <property type="entry name" value="Invasin/intimin cell-adhesion fragments"/>
    <property type="match status" value="1"/>
</dbReference>
<dbReference type="AlphaFoldDB" id="A0AB35LAZ7"/>